<proteinExistence type="predicted"/>
<feature type="region of interest" description="Disordered" evidence="2">
    <location>
        <begin position="164"/>
        <end position="216"/>
    </location>
</feature>
<evidence type="ECO:0000259" key="3">
    <source>
        <dbReference type="PROSITE" id="PS50966"/>
    </source>
</evidence>
<name>A0A397UKD8_9GLOM</name>
<gene>
    <name evidence="4" type="ORF">C2G38_2043271</name>
</gene>
<dbReference type="PROSITE" id="PS50966">
    <property type="entry name" value="ZF_SWIM"/>
    <property type="match status" value="1"/>
</dbReference>
<reference evidence="4 5" key="1">
    <citation type="submission" date="2018-06" db="EMBL/GenBank/DDBJ databases">
        <title>Comparative genomics reveals the genomic features of Rhizophagus irregularis, R. cerebriforme, R. diaphanum and Gigaspora rosea, and their symbiotic lifestyle signature.</title>
        <authorList>
            <person name="Morin E."/>
            <person name="San Clemente H."/>
            <person name="Chen E.C.H."/>
            <person name="De La Providencia I."/>
            <person name="Hainaut M."/>
            <person name="Kuo A."/>
            <person name="Kohler A."/>
            <person name="Murat C."/>
            <person name="Tang N."/>
            <person name="Roy S."/>
            <person name="Loubradou J."/>
            <person name="Henrissat B."/>
            <person name="Grigoriev I.V."/>
            <person name="Corradi N."/>
            <person name="Roux C."/>
            <person name="Martin F.M."/>
        </authorList>
    </citation>
    <scope>NUCLEOTIDE SEQUENCE [LARGE SCALE GENOMIC DNA]</scope>
    <source>
        <strain evidence="4 5">DAOM 194757</strain>
    </source>
</reference>
<keyword evidence="1" id="KW-0862">Zinc</keyword>
<comment type="caution">
    <text evidence="4">The sequence shown here is derived from an EMBL/GenBank/DDBJ whole genome shotgun (WGS) entry which is preliminary data.</text>
</comment>
<feature type="domain" description="SWIM-type" evidence="3">
    <location>
        <begin position="19"/>
        <end position="53"/>
    </location>
</feature>
<dbReference type="OrthoDB" id="2395141at2759"/>
<sequence>MIVEMWRVRHVTSNNIQHFVILLNNGTHLCSCFDYCNRGIICRHFFQVMLCTRAAVFYIQLIRSRWYNETGNDDPTQEAFLVAQKFEVGESITMSWSDSVPNLSALIQGFVHDMQDKHHKAIDEHKLYGEAWGKARAALMVAVRKRDYNFITILDKYLKDCQEESSSDNADSSDSENSVVSDEEVQKENLDPKELVNPCKRKGKGRPKGTDRLRAF</sequence>
<feature type="compositionally biased region" description="Acidic residues" evidence="2">
    <location>
        <begin position="164"/>
        <end position="174"/>
    </location>
</feature>
<dbReference type="InterPro" id="IPR007527">
    <property type="entry name" value="Znf_SWIM"/>
</dbReference>
<dbReference type="EMBL" id="QKWP01001218">
    <property type="protein sequence ID" value="RIB10720.1"/>
    <property type="molecule type" value="Genomic_DNA"/>
</dbReference>
<keyword evidence="1" id="KW-0863">Zinc-finger</keyword>
<protein>
    <recommendedName>
        <fullName evidence="3">SWIM-type domain-containing protein</fullName>
    </recommendedName>
</protein>
<evidence type="ECO:0000256" key="2">
    <source>
        <dbReference type="SAM" id="MobiDB-lite"/>
    </source>
</evidence>
<evidence type="ECO:0000313" key="5">
    <source>
        <dbReference type="Proteomes" id="UP000266673"/>
    </source>
</evidence>
<evidence type="ECO:0000313" key="4">
    <source>
        <dbReference type="EMBL" id="RIB10720.1"/>
    </source>
</evidence>
<organism evidence="4 5">
    <name type="scientific">Gigaspora rosea</name>
    <dbReference type="NCBI Taxonomy" id="44941"/>
    <lineage>
        <taxon>Eukaryota</taxon>
        <taxon>Fungi</taxon>
        <taxon>Fungi incertae sedis</taxon>
        <taxon>Mucoromycota</taxon>
        <taxon>Glomeromycotina</taxon>
        <taxon>Glomeromycetes</taxon>
        <taxon>Diversisporales</taxon>
        <taxon>Gigasporaceae</taxon>
        <taxon>Gigaspora</taxon>
    </lineage>
</organism>
<dbReference type="AlphaFoldDB" id="A0A397UKD8"/>
<keyword evidence="1" id="KW-0479">Metal-binding</keyword>
<dbReference type="GO" id="GO:0008270">
    <property type="term" value="F:zinc ion binding"/>
    <property type="evidence" value="ECO:0007669"/>
    <property type="project" value="UniProtKB-KW"/>
</dbReference>
<evidence type="ECO:0000256" key="1">
    <source>
        <dbReference type="PROSITE-ProRule" id="PRU00325"/>
    </source>
</evidence>
<keyword evidence="5" id="KW-1185">Reference proteome</keyword>
<dbReference type="Proteomes" id="UP000266673">
    <property type="component" value="Unassembled WGS sequence"/>
</dbReference>
<accession>A0A397UKD8</accession>
<feature type="compositionally biased region" description="Basic and acidic residues" evidence="2">
    <location>
        <begin position="184"/>
        <end position="194"/>
    </location>
</feature>